<protein>
    <submittedName>
        <fullName evidence="1">Uncharacterized protein</fullName>
    </submittedName>
</protein>
<dbReference type="InterPro" id="IPR042173">
    <property type="entry name" value="RNase_J_2"/>
</dbReference>
<dbReference type="AlphaFoldDB" id="A0A6V7NF75"/>
<dbReference type="PANTHER" id="PTHR43694:SF1">
    <property type="entry name" value="RIBONUCLEASE J"/>
    <property type="match status" value="1"/>
</dbReference>
<reference evidence="1" key="1">
    <citation type="submission" date="2020-07" db="EMBL/GenBank/DDBJ databases">
        <authorList>
            <person name="Lin J."/>
        </authorList>
    </citation>
    <scope>NUCLEOTIDE SEQUENCE</scope>
</reference>
<name>A0A6V7NF75_ANACO</name>
<sequence>MWSQVSYYFMVFELELCLIPVHRIHSLIGYLPSCMASPLVSLLHPGRVVVPDHSLDIREFCPSCPVRIEIGSCRGPASFAQTREFESLPRRVRPGIAEGSCFELASFEDELLGGPPLDLCLMLREFGFSAIVLVIALIATLLDPHYTDLSYVKETKHWPPSLVKVEDIDAYAPKDLLIVTTGSQAEPRAALNLASYGGTIVSN</sequence>
<dbReference type="PANTHER" id="PTHR43694">
    <property type="entry name" value="RIBONUCLEASE J"/>
    <property type="match status" value="1"/>
</dbReference>
<gene>
    <name evidence="1" type="ORF">CB5_LOCUS432</name>
</gene>
<dbReference type="EMBL" id="LR862129">
    <property type="protein sequence ID" value="CAD1817221.1"/>
    <property type="molecule type" value="Genomic_DNA"/>
</dbReference>
<organism evidence="1">
    <name type="scientific">Ananas comosus var. bracteatus</name>
    <name type="common">red pineapple</name>
    <dbReference type="NCBI Taxonomy" id="296719"/>
    <lineage>
        <taxon>Eukaryota</taxon>
        <taxon>Viridiplantae</taxon>
        <taxon>Streptophyta</taxon>
        <taxon>Embryophyta</taxon>
        <taxon>Tracheophyta</taxon>
        <taxon>Spermatophyta</taxon>
        <taxon>Magnoliopsida</taxon>
        <taxon>Liliopsida</taxon>
        <taxon>Poales</taxon>
        <taxon>Bromeliaceae</taxon>
        <taxon>Bromelioideae</taxon>
        <taxon>Ananas</taxon>
    </lineage>
</organism>
<proteinExistence type="predicted"/>
<dbReference type="Gene3D" id="3.40.50.10710">
    <property type="entry name" value="Metallo-hydrolase/oxidoreductase"/>
    <property type="match status" value="1"/>
</dbReference>
<accession>A0A6V7NF75</accession>
<evidence type="ECO:0000313" key="1">
    <source>
        <dbReference type="EMBL" id="CAD1817221.1"/>
    </source>
</evidence>